<feature type="region of interest" description="Disordered" evidence="1">
    <location>
        <begin position="153"/>
        <end position="284"/>
    </location>
</feature>
<evidence type="ECO:0000256" key="1">
    <source>
        <dbReference type="SAM" id="MobiDB-lite"/>
    </source>
</evidence>
<accession>A0A6A4IQI9</accession>
<evidence type="ECO:0000256" key="2">
    <source>
        <dbReference type="SAM" id="Phobius"/>
    </source>
</evidence>
<protein>
    <submittedName>
        <fullName evidence="3">Uncharacterized protein</fullName>
    </submittedName>
</protein>
<gene>
    <name evidence="3" type="ORF">BT96DRAFT_952841</name>
</gene>
<feature type="transmembrane region" description="Helical" evidence="2">
    <location>
        <begin position="85"/>
        <end position="105"/>
    </location>
</feature>
<dbReference type="EMBL" id="ML769384">
    <property type="protein sequence ID" value="KAE9411028.1"/>
    <property type="molecule type" value="Genomic_DNA"/>
</dbReference>
<keyword evidence="2" id="KW-0812">Transmembrane</keyword>
<feature type="compositionally biased region" description="Polar residues" evidence="1">
    <location>
        <begin position="231"/>
        <end position="240"/>
    </location>
</feature>
<keyword evidence="4" id="KW-1185">Reference proteome</keyword>
<sequence length="284" mass="30996">MKAREYCCCAIPLVNSGIYFALTEQLVAGVIIAVLSFGTPSIVGAATPSFAGVLFGIVCLVAAAVQLFGFLGVARDKPILFRRYITLHSIALLAVFVIAAAWVIISATKHSTAQSKCISDFFNTTDSYRGVYLYIVLNSYSSAQQRDHIKYDALNDPSNPLNGEGIPMNDRDPWDARPSTDYAGGYTHGRQPSGASMTDVMNQPVREPRDGFSYSDATPYDPQRNGPYGDSVSQPNQAYTQDPGPTPKYNNAYYDDSSDLNLPPNAQYHPAEGSFGRKTPRMDF</sequence>
<reference evidence="3" key="1">
    <citation type="journal article" date="2019" name="Environ. Microbiol.">
        <title>Fungal ecological strategies reflected in gene transcription - a case study of two litter decomposers.</title>
        <authorList>
            <person name="Barbi F."/>
            <person name="Kohler A."/>
            <person name="Barry K."/>
            <person name="Baskaran P."/>
            <person name="Daum C."/>
            <person name="Fauchery L."/>
            <person name="Ihrmark K."/>
            <person name="Kuo A."/>
            <person name="LaButti K."/>
            <person name="Lipzen A."/>
            <person name="Morin E."/>
            <person name="Grigoriev I.V."/>
            <person name="Henrissat B."/>
            <person name="Lindahl B."/>
            <person name="Martin F."/>
        </authorList>
    </citation>
    <scope>NUCLEOTIDE SEQUENCE</scope>
    <source>
        <strain evidence="3">JB14</strain>
    </source>
</reference>
<evidence type="ECO:0000313" key="4">
    <source>
        <dbReference type="Proteomes" id="UP000799118"/>
    </source>
</evidence>
<keyword evidence="2" id="KW-0472">Membrane</keyword>
<organism evidence="3 4">
    <name type="scientific">Gymnopus androsaceus JB14</name>
    <dbReference type="NCBI Taxonomy" id="1447944"/>
    <lineage>
        <taxon>Eukaryota</taxon>
        <taxon>Fungi</taxon>
        <taxon>Dikarya</taxon>
        <taxon>Basidiomycota</taxon>
        <taxon>Agaricomycotina</taxon>
        <taxon>Agaricomycetes</taxon>
        <taxon>Agaricomycetidae</taxon>
        <taxon>Agaricales</taxon>
        <taxon>Marasmiineae</taxon>
        <taxon>Omphalotaceae</taxon>
        <taxon>Gymnopus</taxon>
    </lineage>
</organism>
<dbReference type="OrthoDB" id="2552042at2759"/>
<name>A0A6A4IQI9_9AGAR</name>
<evidence type="ECO:0000313" key="3">
    <source>
        <dbReference type="EMBL" id="KAE9411028.1"/>
    </source>
</evidence>
<dbReference type="Proteomes" id="UP000799118">
    <property type="component" value="Unassembled WGS sequence"/>
</dbReference>
<dbReference type="AlphaFoldDB" id="A0A6A4IQI9"/>
<proteinExistence type="predicted"/>
<feature type="transmembrane region" description="Helical" evidence="2">
    <location>
        <begin position="50"/>
        <end position="73"/>
    </location>
</feature>
<keyword evidence="2" id="KW-1133">Transmembrane helix</keyword>
<feature type="transmembrane region" description="Helical" evidence="2">
    <location>
        <begin position="12"/>
        <end position="38"/>
    </location>
</feature>